<accession>A0AAN6V600</accession>
<evidence type="ECO:0000313" key="3">
    <source>
        <dbReference type="Proteomes" id="UP001302676"/>
    </source>
</evidence>
<comment type="caution">
    <text evidence="2">The sequence shown here is derived from an EMBL/GenBank/DDBJ whole genome shotgun (WGS) entry which is preliminary data.</text>
</comment>
<gene>
    <name evidence="2" type="ORF">C8A04DRAFT_27098</name>
</gene>
<protein>
    <submittedName>
        <fullName evidence="2">Uncharacterized protein</fullName>
    </submittedName>
</protein>
<evidence type="ECO:0000313" key="2">
    <source>
        <dbReference type="EMBL" id="KAK4145099.1"/>
    </source>
</evidence>
<organism evidence="2 3">
    <name type="scientific">Dichotomopilus funicola</name>
    <dbReference type="NCBI Taxonomy" id="1934379"/>
    <lineage>
        <taxon>Eukaryota</taxon>
        <taxon>Fungi</taxon>
        <taxon>Dikarya</taxon>
        <taxon>Ascomycota</taxon>
        <taxon>Pezizomycotina</taxon>
        <taxon>Sordariomycetes</taxon>
        <taxon>Sordariomycetidae</taxon>
        <taxon>Sordariales</taxon>
        <taxon>Chaetomiaceae</taxon>
        <taxon>Dichotomopilus</taxon>
    </lineage>
</organism>
<feature type="compositionally biased region" description="Low complexity" evidence="1">
    <location>
        <begin position="433"/>
        <end position="450"/>
    </location>
</feature>
<feature type="compositionally biased region" description="Polar residues" evidence="1">
    <location>
        <begin position="517"/>
        <end position="526"/>
    </location>
</feature>
<feature type="compositionally biased region" description="Low complexity" evidence="1">
    <location>
        <begin position="475"/>
        <end position="497"/>
    </location>
</feature>
<name>A0AAN6V600_9PEZI</name>
<dbReference type="AlphaFoldDB" id="A0AAN6V600"/>
<dbReference type="GeneID" id="87816783"/>
<keyword evidence="3" id="KW-1185">Reference proteome</keyword>
<evidence type="ECO:0000256" key="1">
    <source>
        <dbReference type="SAM" id="MobiDB-lite"/>
    </source>
</evidence>
<reference evidence="2" key="2">
    <citation type="submission" date="2023-05" db="EMBL/GenBank/DDBJ databases">
        <authorList>
            <consortium name="Lawrence Berkeley National Laboratory"/>
            <person name="Steindorff A."/>
            <person name="Hensen N."/>
            <person name="Bonometti L."/>
            <person name="Westerberg I."/>
            <person name="Brannstrom I.O."/>
            <person name="Guillou S."/>
            <person name="Cros-Aarteil S."/>
            <person name="Calhoun S."/>
            <person name="Haridas S."/>
            <person name="Kuo A."/>
            <person name="Mondo S."/>
            <person name="Pangilinan J."/>
            <person name="Riley R."/>
            <person name="Labutti K."/>
            <person name="Andreopoulos B."/>
            <person name="Lipzen A."/>
            <person name="Chen C."/>
            <person name="Yanf M."/>
            <person name="Daum C."/>
            <person name="Ng V."/>
            <person name="Clum A."/>
            <person name="Ohm R."/>
            <person name="Martin F."/>
            <person name="Silar P."/>
            <person name="Natvig D."/>
            <person name="Lalanne C."/>
            <person name="Gautier V."/>
            <person name="Ament-Velasquez S.L."/>
            <person name="Kruys A."/>
            <person name="Hutchinson M.I."/>
            <person name="Powell A.J."/>
            <person name="Barry K."/>
            <person name="Miller A.N."/>
            <person name="Grigoriev I.V."/>
            <person name="Debuchy R."/>
            <person name="Gladieux P."/>
            <person name="Thoren M.H."/>
            <person name="Johannesson H."/>
        </authorList>
    </citation>
    <scope>NUCLEOTIDE SEQUENCE</scope>
    <source>
        <strain evidence="2">CBS 141.50</strain>
    </source>
</reference>
<sequence>MFSLSLVTQLHSVVKSASRDKDKDGSGPNPDESYGQLQLVPATKRYGPRRIKRVEEGSIYDILHDHAGTALHVLPICWTDQHTLLLGVRFTKNDAIVKPIPDVAPNVWLEASKMAQTLTSELHTLARHETTPQRRFCKTRAMKHIFSTLFPSTMSCAKTGAELNLYLGRHVFKKVVRIPCLWKSSSNAGTESSFDSCPTIPATSFGAPSKSRREGGLPVLAYITKAHLASIRNNLYRCFRPAGSGTNEPIQRLQELRHKMLVPADADHDPYIVAMLIAMAQAHIFRESSPRSSPSSSQGRGTVHMLPVSFRDVTVQVIMHDEGQSPESRFSVYTATITKTFLKRFMFPYSAPEGQAASQDAGINITYTPVNFWPILGLKERLAKALGEELGGEGLYADPEHIGLWEPLLDIECQKQYQKQLLADQARQHSQRRQQYQHLPRPLHPVRPLRSTQAYQPASLKRRRTDREPLSCVLNESNSSFEEEPSSTAASNSSASSGPEDCPVLSPAAKRRRTGRRVNNSTLEVC</sequence>
<dbReference type="Proteomes" id="UP001302676">
    <property type="component" value="Unassembled WGS sequence"/>
</dbReference>
<feature type="region of interest" description="Disordered" evidence="1">
    <location>
        <begin position="424"/>
        <end position="526"/>
    </location>
</feature>
<reference evidence="2" key="1">
    <citation type="journal article" date="2023" name="Mol. Phylogenet. Evol.">
        <title>Genome-scale phylogeny and comparative genomics of the fungal order Sordariales.</title>
        <authorList>
            <person name="Hensen N."/>
            <person name="Bonometti L."/>
            <person name="Westerberg I."/>
            <person name="Brannstrom I.O."/>
            <person name="Guillou S."/>
            <person name="Cros-Aarteil S."/>
            <person name="Calhoun S."/>
            <person name="Haridas S."/>
            <person name="Kuo A."/>
            <person name="Mondo S."/>
            <person name="Pangilinan J."/>
            <person name="Riley R."/>
            <person name="LaButti K."/>
            <person name="Andreopoulos B."/>
            <person name="Lipzen A."/>
            <person name="Chen C."/>
            <person name="Yan M."/>
            <person name="Daum C."/>
            <person name="Ng V."/>
            <person name="Clum A."/>
            <person name="Steindorff A."/>
            <person name="Ohm R.A."/>
            <person name="Martin F."/>
            <person name="Silar P."/>
            <person name="Natvig D.O."/>
            <person name="Lalanne C."/>
            <person name="Gautier V."/>
            <person name="Ament-Velasquez S.L."/>
            <person name="Kruys A."/>
            <person name="Hutchinson M.I."/>
            <person name="Powell A.J."/>
            <person name="Barry K."/>
            <person name="Miller A.N."/>
            <person name="Grigoriev I.V."/>
            <person name="Debuchy R."/>
            <person name="Gladieux P."/>
            <person name="Hiltunen Thoren M."/>
            <person name="Johannesson H."/>
        </authorList>
    </citation>
    <scope>NUCLEOTIDE SEQUENCE</scope>
    <source>
        <strain evidence="2">CBS 141.50</strain>
    </source>
</reference>
<proteinExistence type="predicted"/>
<feature type="region of interest" description="Disordered" evidence="1">
    <location>
        <begin position="15"/>
        <end position="39"/>
    </location>
</feature>
<dbReference type="RefSeq" id="XP_062638470.1">
    <property type="nucleotide sequence ID" value="XM_062780170.1"/>
</dbReference>
<dbReference type="EMBL" id="MU853571">
    <property type="protein sequence ID" value="KAK4145099.1"/>
    <property type="molecule type" value="Genomic_DNA"/>
</dbReference>